<accession>A0A7C5LCA1</accession>
<sequence>MGDGQADGDRKLKTLEDEIRRIREPLERTLLDIREMINSTENPFNLLAQSLLQDENWALGKKAPSHGDEEVKAPLEPVTSKKQPANFGKSDEKVQFEAESLKSFIDVLAAVDLMVLIVGKEYLLNLINRLAWKGLISKKLLESIKEAVDFLSSMETVSKLDRVAEGQPTFSDILTVLYILSLLGKEDDSSLTFLLLTSSCNFKFLSKSWGVRQ</sequence>
<gene>
    <name evidence="1" type="ORF">ENM11_05440</name>
</gene>
<protein>
    <submittedName>
        <fullName evidence="1">Uncharacterized protein</fullName>
    </submittedName>
</protein>
<name>A0A7C5LCA1_CALS0</name>
<dbReference type="AlphaFoldDB" id="A0A7C5LCA1"/>
<dbReference type="EMBL" id="DRWN01000044">
    <property type="protein sequence ID" value="HHK68580.1"/>
    <property type="molecule type" value="Genomic_DNA"/>
</dbReference>
<comment type="caution">
    <text evidence="1">The sequence shown here is derived from an EMBL/GenBank/DDBJ whole genome shotgun (WGS) entry which is preliminary data.</text>
</comment>
<proteinExistence type="predicted"/>
<reference evidence="1" key="1">
    <citation type="journal article" date="2020" name="mSystems">
        <title>Genome- and Community-Level Interaction Insights into Carbon Utilization and Element Cycling Functions of Hydrothermarchaeota in Hydrothermal Sediment.</title>
        <authorList>
            <person name="Zhou Z."/>
            <person name="Liu Y."/>
            <person name="Xu W."/>
            <person name="Pan J."/>
            <person name="Luo Z.H."/>
            <person name="Li M."/>
        </authorList>
    </citation>
    <scope>NUCLEOTIDE SEQUENCE [LARGE SCALE GENOMIC DNA]</scope>
    <source>
        <strain evidence="1">SpSt-1056</strain>
    </source>
</reference>
<organism evidence="1">
    <name type="scientific">Caldiarchaeum subterraneum</name>
    <dbReference type="NCBI Taxonomy" id="311458"/>
    <lineage>
        <taxon>Archaea</taxon>
        <taxon>Nitrososphaerota</taxon>
        <taxon>Candidatus Caldarchaeales</taxon>
        <taxon>Candidatus Caldarchaeaceae</taxon>
        <taxon>Candidatus Caldarchaeum</taxon>
    </lineage>
</organism>
<evidence type="ECO:0000313" key="1">
    <source>
        <dbReference type="EMBL" id="HHK68580.1"/>
    </source>
</evidence>